<dbReference type="EMBL" id="BGPR01000206">
    <property type="protein sequence ID" value="GBM04686.1"/>
    <property type="molecule type" value="Genomic_DNA"/>
</dbReference>
<keyword evidence="2" id="KW-1185">Reference proteome</keyword>
<dbReference type="AlphaFoldDB" id="A0A4Y2CL84"/>
<gene>
    <name evidence="1" type="ORF">AVEN_44826_1</name>
</gene>
<reference evidence="1 2" key="1">
    <citation type="journal article" date="2019" name="Sci. Rep.">
        <title>Orb-weaving spider Araneus ventricosus genome elucidates the spidroin gene catalogue.</title>
        <authorList>
            <person name="Kono N."/>
            <person name="Nakamura H."/>
            <person name="Ohtoshi R."/>
            <person name="Moran D.A.P."/>
            <person name="Shinohara A."/>
            <person name="Yoshida Y."/>
            <person name="Fujiwara M."/>
            <person name="Mori M."/>
            <person name="Tomita M."/>
            <person name="Arakawa K."/>
        </authorList>
    </citation>
    <scope>NUCLEOTIDE SEQUENCE [LARGE SCALE GENOMIC DNA]</scope>
</reference>
<comment type="caution">
    <text evidence="1">The sequence shown here is derived from an EMBL/GenBank/DDBJ whole genome shotgun (WGS) entry which is preliminary data.</text>
</comment>
<evidence type="ECO:0000313" key="1">
    <source>
        <dbReference type="EMBL" id="GBM04686.1"/>
    </source>
</evidence>
<dbReference type="Proteomes" id="UP000499080">
    <property type="component" value="Unassembled WGS sequence"/>
</dbReference>
<evidence type="ECO:0000313" key="2">
    <source>
        <dbReference type="Proteomes" id="UP000499080"/>
    </source>
</evidence>
<accession>A0A4Y2CL84</accession>
<proteinExistence type="predicted"/>
<name>A0A4Y2CL84_ARAVE</name>
<protein>
    <submittedName>
        <fullName evidence="1">Uncharacterized protein</fullName>
    </submittedName>
</protein>
<organism evidence="1 2">
    <name type="scientific">Araneus ventricosus</name>
    <name type="common">Orbweaver spider</name>
    <name type="synonym">Epeira ventricosa</name>
    <dbReference type="NCBI Taxonomy" id="182803"/>
    <lineage>
        <taxon>Eukaryota</taxon>
        <taxon>Metazoa</taxon>
        <taxon>Ecdysozoa</taxon>
        <taxon>Arthropoda</taxon>
        <taxon>Chelicerata</taxon>
        <taxon>Arachnida</taxon>
        <taxon>Araneae</taxon>
        <taxon>Araneomorphae</taxon>
        <taxon>Entelegynae</taxon>
        <taxon>Araneoidea</taxon>
        <taxon>Araneidae</taxon>
        <taxon>Araneus</taxon>
    </lineage>
</organism>
<sequence>MLRSVTYCCSLLLKAIVGANIDHSGLKSPRGEKVSLKVRQIALVPRWPSGKISASGQEVLGLLPDFTEDPSHCMSVSHYTLNLTSWSTVSTNWCGAWRDASSGVILVIWPRFKITRSI</sequence>